<dbReference type="GO" id="GO:0046872">
    <property type="term" value="F:metal ion binding"/>
    <property type="evidence" value="ECO:0007669"/>
    <property type="project" value="UniProtKB-KW"/>
</dbReference>
<dbReference type="InterPro" id="IPR011330">
    <property type="entry name" value="Glyco_hydro/deAcase_b/a-brl"/>
</dbReference>
<dbReference type="PANTHER" id="PTHR10587">
    <property type="entry name" value="GLYCOSYL TRANSFERASE-RELATED"/>
    <property type="match status" value="1"/>
</dbReference>
<feature type="domain" description="NodB homology" evidence="3">
    <location>
        <begin position="53"/>
        <end position="233"/>
    </location>
</feature>
<comment type="caution">
    <text evidence="4">The sequence shown here is derived from an EMBL/GenBank/DDBJ whole genome shotgun (WGS) entry which is preliminary data.</text>
</comment>
<dbReference type="InterPro" id="IPR050248">
    <property type="entry name" value="Polysacc_deacetylase_ArnD"/>
</dbReference>
<dbReference type="PANTHER" id="PTHR10587:SF133">
    <property type="entry name" value="CHITIN DEACETYLASE 1-RELATED"/>
    <property type="match status" value="1"/>
</dbReference>
<dbReference type="GO" id="GO:0005975">
    <property type="term" value="P:carbohydrate metabolic process"/>
    <property type="evidence" value="ECO:0007669"/>
    <property type="project" value="InterPro"/>
</dbReference>
<name>A0A3N9U2S7_9BACI</name>
<gene>
    <name evidence="4" type="ORF">EBB45_19700</name>
</gene>
<evidence type="ECO:0000313" key="5">
    <source>
        <dbReference type="Proteomes" id="UP000274033"/>
    </source>
</evidence>
<dbReference type="EMBL" id="RRCT01000037">
    <property type="protein sequence ID" value="RQW70950.1"/>
    <property type="molecule type" value="Genomic_DNA"/>
</dbReference>
<dbReference type="GO" id="GO:0016810">
    <property type="term" value="F:hydrolase activity, acting on carbon-nitrogen (but not peptide) bonds"/>
    <property type="evidence" value="ECO:0007669"/>
    <property type="project" value="InterPro"/>
</dbReference>
<evidence type="ECO:0000313" key="4">
    <source>
        <dbReference type="EMBL" id="RQW70950.1"/>
    </source>
</evidence>
<evidence type="ECO:0000256" key="2">
    <source>
        <dbReference type="ARBA" id="ARBA00022801"/>
    </source>
</evidence>
<evidence type="ECO:0000256" key="1">
    <source>
        <dbReference type="ARBA" id="ARBA00022723"/>
    </source>
</evidence>
<dbReference type="RefSeq" id="WP_124767012.1">
    <property type="nucleotide sequence ID" value="NZ_JAFBDY010000040.1"/>
</dbReference>
<accession>A0A3N9U2S7</accession>
<dbReference type="PROSITE" id="PS51677">
    <property type="entry name" value="NODB"/>
    <property type="match status" value="1"/>
</dbReference>
<dbReference type="CDD" id="cd10917">
    <property type="entry name" value="CE4_NodB_like_6s_7s"/>
    <property type="match status" value="1"/>
</dbReference>
<reference evidence="4 5" key="1">
    <citation type="journal article" date="2013" name="J. Microbiol.">
        <title>Lysinibacillus chungkukjangi sp. nov., isolated from Chungkukjang, Korean fermented soybean food.</title>
        <authorList>
            <person name="Kim S.J."/>
            <person name="Jang Y.H."/>
            <person name="Hamada M."/>
            <person name="Ahn J.H."/>
            <person name="Weon H.Y."/>
            <person name="Suzuki K."/>
            <person name="Whang K.S."/>
            <person name="Kwon S.W."/>
        </authorList>
    </citation>
    <scope>NUCLEOTIDE SEQUENCE [LARGE SCALE GENOMIC DNA]</scope>
    <source>
        <strain evidence="4 5">MCCC 1A12701</strain>
    </source>
</reference>
<organism evidence="4 5">
    <name type="scientific">Lysinibacillus composti</name>
    <dbReference type="NCBI Taxonomy" id="720633"/>
    <lineage>
        <taxon>Bacteria</taxon>
        <taxon>Bacillati</taxon>
        <taxon>Bacillota</taxon>
        <taxon>Bacilli</taxon>
        <taxon>Bacillales</taxon>
        <taxon>Bacillaceae</taxon>
        <taxon>Lysinibacillus</taxon>
    </lineage>
</organism>
<dbReference type="Gene3D" id="3.20.20.370">
    <property type="entry name" value="Glycoside hydrolase/deacetylase"/>
    <property type="match status" value="1"/>
</dbReference>
<dbReference type="AlphaFoldDB" id="A0A3N9U2S7"/>
<dbReference type="Proteomes" id="UP000274033">
    <property type="component" value="Unassembled WGS sequence"/>
</dbReference>
<protein>
    <submittedName>
        <fullName evidence="4">Polysaccharide deacetylase family protein</fullName>
    </submittedName>
</protein>
<evidence type="ECO:0000259" key="3">
    <source>
        <dbReference type="PROSITE" id="PS51677"/>
    </source>
</evidence>
<dbReference type="OrthoDB" id="9812065at2"/>
<sequence length="256" mass="29503">MKKVIFSILGLFLIGVAIFYVKDTKNESISADRGRKYYEEAGQIIWDIKTTEKVVALTFDDGPHPKYTTEVLDLLEQYDARGTFFIVGEHAEKNPDIILRMYEEGHELANHTYTHPFSTNVSKIMKEIKQTNDTIYSITGFKPFLFRPVEGQYTDAMIDEIAKDGFKVVMWSWHQDTLDWKNPGVNTIVNNVLKGTKEGDVILFHDGGGNREQTVKALENILPELQKQGYHFVTITDLIKIQKNENKKDRHETKKE</sequence>
<dbReference type="InterPro" id="IPR002509">
    <property type="entry name" value="NODB_dom"/>
</dbReference>
<keyword evidence="5" id="KW-1185">Reference proteome</keyword>
<keyword evidence="2" id="KW-0378">Hydrolase</keyword>
<dbReference type="GO" id="GO:0016020">
    <property type="term" value="C:membrane"/>
    <property type="evidence" value="ECO:0007669"/>
    <property type="project" value="TreeGrafter"/>
</dbReference>
<dbReference type="Pfam" id="PF01522">
    <property type="entry name" value="Polysacc_deac_1"/>
    <property type="match status" value="1"/>
</dbReference>
<keyword evidence="1" id="KW-0479">Metal-binding</keyword>
<dbReference type="SUPFAM" id="SSF88713">
    <property type="entry name" value="Glycoside hydrolase/deacetylase"/>
    <property type="match status" value="1"/>
</dbReference>
<proteinExistence type="predicted"/>